<dbReference type="Pfam" id="PF00355">
    <property type="entry name" value="Rieske"/>
    <property type="match status" value="1"/>
</dbReference>
<feature type="transmembrane region" description="Helical" evidence="9">
    <location>
        <begin position="12"/>
        <end position="37"/>
    </location>
</feature>
<keyword evidence="3" id="KW-0001">2Fe-2S</keyword>
<dbReference type="InterPro" id="IPR014349">
    <property type="entry name" value="Rieske_Fe-S_prot"/>
</dbReference>
<dbReference type="PANTHER" id="PTHR10134">
    <property type="entry name" value="CYTOCHROME B-C1 COMPLEX SUBUNIT RIESKE, MITOCHONDRIAL"/>
    <property type="match status" value="1"/>
</dbReference>
<feature type="transmembrane region" description="Helical" evidence="9">
    <location>
        <begin position="102"/>
        <end position="121"/>
    </location>
</feature>
<feature type="domain" description="Rieske" evidence="10">
    <location>
        <begin position="201"/>
        <end position="267"/>
    </location>
</feature>
<keyword evidence="9" id="KW-1133">Transmembrane helix</keyword>
<evidence type="ECO:0000256" key="7">
    <source>
        <dbReference type="ARBA" id="ARBA00023157"/>
    </source>
</evidence>
<keyword evidence="9" id="KW-0812">Transmembrane</keyword>
<dbReference type="SUPFAM" id="SSF50022">
    <property type="entry name" value="ISP domain"/>
    <property type="match status" value="1"/>
</dbReference>
<evidence type="ECO:0000256" key="2">
    <source>
        <dbReference type="ARBA" id="ARBA00015816"/>
    </source>
</evidence>
<dbReference type="InterPro" id="IPR036922">
    <property type="entry name" value="Rieske_2Fe-2S_sf"/>
</dbReference>
<dbReference type="PROSITE" id="PS51296">
    <property type="entry name" value="RIESKE"/>
    <property type="match status" value="1"/>
</dbReference>
<dbReference type="EMBL" id="JBHLUH010000061">
    <property type="protein sequence ID" value="MFC0531707.1"/>
    <property type="molecule type" value="Genomic_DNA"/>
</dbReference>
<keyword evidence="5" id="KW-0408">Iron</keyword>
<evidence type="ECO:0000313" key="11">
    <source>
        <dbReference type="EMBL" id="MFC0531707.1"/>
    </source>
</evidence>
<evidence type="ECO:0000256" key="8">
    <source>
        <dbReference type="ARBA" id="ARBA00029586"/>
    </source>
</evidence>
<evidence type="ECO:0000256" key="9">
    <source>
        <dbReference type="SAM" id="Phobius"/>
    </source>
</evidence>
<accession>A0ABV6MB71</accession>
<evidence type="ECO:0000256" key="6">
    <source>
        <dbReference type="ARBA" id="ARBA00023014"/>
    </source>
</evidence>
<keyword evidence="4" id="KW-0479">Metal-binding</keyword>
<keyword evidence="6" id="KW-0411">Iron-sulfur</keyword>
<feature type="transmembrane region" description="Helical" evidence="9">
    <location>
        <begin position="43"/>
        <end position="62"/>
    </location>
</feature>
<evidence type="ECO:0000256" key="3">
    <source>
        <dbReference type="ARBA" id="ARBA00022714"/>
    </source>
</evidence>
<comment type="function">
    <text evidence="1">Iron-sulfur subunit of the cytochrome bc1 complex, an essential component of the respiratory electron transport chain required for ATP synthesis. The bc1 complex catalyzes the oxidation of menaquinol and the reduction of cytochrome c in the respiratory chain. The bc1 complex operates through a Q-cycle mechanism that couples electron transfer to generation of the proton gradient that drives ATP synthesis.</text>
</comment>
<dbReference type="InterPro" id="IPR017941">
    <property type="entry name" value="Rieske_2Fe-2S"/>
</dbReference>
<organism evidence="11 12">
    <name type="scientific">Phytohabitans kaempferiae</name>
    <dbReference type="NCBI Taxonomy" id="1620943"/>
    <lineage>
        <taxon>Bacteria</taxon>
        <taxon>Bacillati</taxon>
        <taxon>Actinomycetota</taxon>
        <taxon>Actinomycetes</taxon>
        <taxon>Micromonosporales</taxon>
        <taxon>Micromonosporaceae</taxon>
    </lineage>
</organism>
<keyword evidence="12" id="KW-1185">Reference proteome</keyword>
<sequence>MSDDPRERHQRLVTGGARIAFATSALAAVGFAVAYVLDWGTQAFGAFLAVAFGGLACGLSLWGRGLMPAGGYVEDRPPLGDPRERELLAETVAEPPAGRRGLLGLAGLAVAAIGAALLFPLRSLYPQGGPDPATALSHTPWRSGVRLMTRDGRPVRLAEVSPDTILIVVPEGHPDEGDAPAFVVRLDPGRFRRPPPAGHVGGVVAYSLLCTHAGCPVSLYEQTSGRMMCPCHQSVFDLQDAAEPVSGPAARPLPGLPITADPDGFLRATGGLTGPPGAGFWSRP</sequence>
<dbReference type="Gene3D" id="2.102.10.10">
    <property type="entry name" value="Rieske [2Fe-2S] iron-sulphur domain"/>
    <property type="match status" value="1"/>
</dbReference>
<evidence type="ECO:0000256" key="4">
    <source>
        <dbReference type="ARBA" id="ARBA00022723"/>
    </source>
</evidence>
<keyword evidence="9" id="KW-0472">Membrane</keyword>
<reference evidence="11 12" key="1">
    <citation type="submission" date="2024-09" db="EMBL/GenBank/DDBJ databases">
        <authorList>
            <person name="Sun Q."/>
            <person name="Mori K."/>
        </authorList>
    </citation>
    <scope>NUCLEOTIDE SEQUENCE [LARGE SCALE GENOMIC DNA]</scope>
    <source>
        <strain evidence="11 12">TBRC 3947</strain>
    </source>
</reference>
<dbReference type="RefSeq" id="WP_377256606.1">
    <property type="nucleotide sequence ID" value="NZ_JBHLUH010000061.1"/>
</dbReference>
<name>A0ABV6MB71_9ACTN</name>
<evidence type="ECO:0000259" key="10">
    <source>
        <dbReference type="PROSITE" id="PS51296"/>
    </source>
</evidence>
<keyword evidence="7" id="KW-1015">Disulfide bond</keyword>
<evidence type="ECO:0000313" key="12">
    <source>
        <dbReference type="Proteomes" id="UP001589867"/>
    </source>
</evidence>
<comment type="caution">
    <text evidence="11">The sequence shown here is derived from an EMBL/GenBank/DDBJ whole genome shotgun (WGS) entry which is preliminary data.</text>
</comment>
<evidence type="ECO:0000256" key="1">
    <source>
        <dbReference type="ARBA" id="ARBA00002494"/>
    </source>
</evidence>
<evidence type="ECO:0000256" key="5">
    <source>
        <dbReference type="ARBA" id="ARBA00023004"/>
    </source>
</evidence>
<dbReference type="Proteomes" id="UP001589867">
    <property type="component" value="Unassembled WGS sequence"/>
</dbReference>
<dbReference type="CDD" id="cd03467">
    <property type="entry name" value="Rieske"/>
    <property type="match status" value="1"/>
</dbReference>
<protein>
    <recommendedName>
        <fullName evidence="2">Cytochrome bc1 complex Rieske iron-sulfur subunit</fullName>
    </recommendedName>
    <alternativeName>
        <fullName evidence="8">Cytochrome bc1 reductase complex subunit QcrA</fullName>
    </alternativeName>
</protein>
<gene>
    <name evidence="11" type="ORF">ACFFIA_29080</name>
</gene>
<proteinExistence type="predicted"/>